<feature type="compositionally biased region" description="Polar residues" evidence="1">
    <location>
        <begin position="167"/>
        <end position="178"/>
    </location>
</feature>
<dbReference type="KEGG" id="eiv:EIN_273690"/>
<keyword evidence="3" id="KW-1185">Reference proteome</keyword>
<dbReference type="AlphaFoldDB" id="A0A0A1U1E6"/>
<proteinExistence type="predicted"/>
<name>A0A0A1U1E6_ENTIV</name>
<feature type="compositionally biased region" description="Basic and acidic residues" evidence="1">
    <location>
        <begin position="124"/>
        <end position="140"/>
    </location>
</feature>
<dbReference type="VEuPathDB" id="AmoebaDB:EIN_273690"/>
<gene>
    <name evidence="2" type="ORF">EIN_273690</name>
</gene>
<evidence type="ECO:0000256" key="1">
    <source>
        <dbReference type="SAM" id="MobiDB-lite"/>
    </source>
</evidence>
<evidence type="ECO:0000313" key="2">
    <source>
        <dbReference type="EMBL" id="ELP87832.1"/>
    </source>
</evidence>
<sequence>MFELQRNLDTVNNFKTSKKHKEEVFKKLLLNYPFFDYKLRMLDQIALFLNMERDPLYIKARSRMADFLETLGKFVNDDFKPNVPEPHLALPKLETLKKSAKLQPPNLTYKKHLRTLTEIKEHPEILEEPPIHSVEREFQTRRRNSISETRRKSEKGEKHKLRKSKSLTELHTQSVLNNEKSEHGKEEKILEGAEASISGSLFQPKYKIEFKKKGENKN</sequence>
<dbReference type="Proteomes" id="UP000014680">
    <property type="component" value="Unassembled WGS sequence"/>
</dbReference>
<organism evidence="2 3">
    <name type="scientific">Entamoeba invadens IP1</name>
    <dbReference type="NCBI Taxonomy" id="370355"/>
    <lineage>
        <taxon>Eukaryota</taxon>
        <taxon>Amoebozoa</taxon>
        <taxon>Evosea</taxon>
        <taxon>Archamoebae</taxon>
        <taxon>Mastigamoebida</taxon>
        <taxon>Entamoebidae</taxon>
        <taxon>Entamoeba</taxon>
    </lineage>
</organism>
<dbReference type="EMBL" id="KB206783">
    <property type="protein sequence ID" value="ELP87832.1"/>
    <property type="molecule type" value="Genomic_DNA"/>
</dbReference>
<feature type="compositionally biased region" description="Basic and acidic residues" evidence="1">
    <location>
        <begin position="179"/>
        <end position="191"/>
    </location>
</feature>
<feature type="region of interest" description="Disordered" evidence="1">
    <location>
        <begin position="124"/>
        <end position="194"/>
    </location>
</feature>
<protein>
    <submittedName>
        <fullName evidence="2">Uncharacterized protein</fullName>
    </submittedName>
</protein>
<feature type="compositionally biased region" description="Basic and acidic residues" evidence="1">
    <location>
        <begin position="148"/>
        <end position="157"/>
    </location>
</feature>
<dbReference type="RefSeq" id="XP_004254603.1">
    <property type="nucleotide sequence ID" value="XM_004254555.1"/>
</dbReference>
<accession>A0A0A1U1E6</accession>
<reference evidence="2 3" key="1">
    <citation type="submission" date="2012-10" db="EMBL/GenBank/DDBJ databases">
        <authorList>
            <person name="Zafar N."/>
            <person name="Inman J."/>
            <person name="Hall N."/>
            <person name="Lorenzi H."/>
            <person name="Caler E."/>
        </authorList>
    </citation>
    <scope>NUCLEOTIDE SEQUENCE [LARGE SCALE GENOMIC DNA]</scope>
    <source>
        <strain evidence="2 3">IP1</strain>
    </source>
</reference>
<evidence type="ECO:0000313" key="3">
    <source>
        <dbReference type="Proteomes" id="UP000014680"/>
    </source>
</evidence>
<dbReference type="GeneID" id="14886921"/>